<name>A0A6J5MHZ9_9CAUD</name>
<reference evidence="1" key="1">
    <citation type="submission" date="2020-04" db="EMBL/GenBank/DDBJ databases">
        <authorList>
            <person name="Chiriac C."/>
            <person name="Salcher M."/>
            <person name="Ghai R."/>
            <person name="Kavagutti S V."/>
        </authorList>
    </citation>
    <scope>NUCLEOTIDE SEQUENCE</scope>
</reference>
<evidence type="ECO:0000313" key="1">
    <source>
        <dbReference type="EMBL" id="CAB4145751.1"/>
    </source>
</evidence>
<proteinExistence type="predicted"/>
<dbReference type="EMBL" id="LR797155">
    <property type="protein sequence ID" value="CAB4189935.1"/>
    <property type="molecule type" value="Genomic_DNA"/>
</dbReference>
<gene>
    <name evidence="2" type="ORF">UFOVP1207_35</name>
    <name evidence="1" type="ORF">UFOVP474_39</name>
</gene>
<evidence type="ECO:0000313" key="2">
    <source>
        <dbReference type="EMBL" id="CAB4189935.1"/>
    </source>
</evidence>
<accession>A0A6J5MHZ9</accession>
<sequence>MSKVVQGIGDAIGDVVKGAISVVKNVADGVGDLARGIANSPIGKAILIAGAIYFGGAALAGGFGQAAGGGSFLSGMGTGVASAAETLSSAWSSTLAGNFGEAASGIGNSFGTAYTAGGNSAAMTSALQSGAGSLSSSGAAIPGASSSNVAALGPNTSQVAAATPGASAGTGLTAGGSTSQGLITNGMSAAGDVGLGSSVNPYALVQPGAASASALPAAGTLPGVAPAAAPSWWASLDPSLKAATIMTGAQVGGSLVAGMGAASAAEDERKYNDEKAAEIRARAEEGRGTIQDFSELRRIAAATPYTGSGWNPSAAADKIISDYYIRTAANKQPVGIVNKYMSPSQG</sequence>
<organism evidence="1">
    <name type="scientific">uncultured Caudovirales phage</name>
    <dbReference type="NCBI Taxonomy" id="2100421"/>
    <lineage>
        <taxon>Viruses</taxon>
        <taxon>Duplodnaviria</taxon>
        <taxon>Heunggongvirae</taxon>
        <taxon>Uroviricota</taxon>
        <taxon>Caudoviricetes</taxon>
        <taxon>Peduoviridae</taxon>
        <taxon>Maltschvirus</taxon>
        <taxon>Maltschvirus maltsch</taxon>
    </lineage>
</organism>
<protein>
    <submittedName>
        <fullName evidence="1">Uncharacterized protein</fullName>
    </submittedName>
</protein>
<dbReference type="EMBL" id="LR796445">
    <property type="protein sequence ID" value="CAB4145751.1"/>
    <property type="molecule type" value="Genomic_DNA"/>
</dbReference>